<evidence type="ECO:0000313" key="3">
    <source>
        <dbReference type="Proteomes" id="UP000013966"/>
    </source>
</evidence>
<reference evidence="2 3" key="2">
    <citation type="journal article" date="2018" name="Int. J. Syst. Evol. Microbiol.">
        <title>Burkholderia insecticola sp. nov., a gut symbiotic bacterium of the bean bug Riptortus pedestris.</title>
        <authorList>
            <person name="Takeshita K."/>
            <person name="Tamaki H."/>
            <person name="Ohbayashi T."/>
            <person name="Meng X.-Y."/>
            <person name="Sone T."/>
            <person name="Mitani Y."/>
            <person name="Peeters C."/>
            <person name="Kikuchi Y."/>
            <person name="Vandamme P."/>
        </authorList>
    </citation>
    <scope>NUCLEOTIDE SEQUENCE [LARGE SCALE GENOMIC DNA]</scope>
    <source>
        <strain evidence="2">RPE64</strain>
    </source>
</reference>
<evidence type="ECO:0000256" key="1">
    <source>
        <dbReference type="SAM" id="MobiDB-lite"/>
    </source>
</evidence>
<dbReference type="KEGG" id="buo:BRPE64_ACDS00200"/>
<dbReference type="PATRIC" id="fig|758793.3.peg.21"/>
<gene>
    <name evidence="2" type="ORF">BRPE64_ACDS00200</name>
</gene>
<proteinExistence type="predicted"/>
<protein>
    <submittedName>
        <fullName evidence="2">Uncharacterized protein</fullName>
    </submittedName>
</protein>
<feature type="region of interest" description="Disordered" evidence="1">
    <location>
        <begin position="30"/>
        <end position="50"/>
    </location>
</feature>
<name>R4WER9_9BURK</name>
<reference evidence="2 3" key="1">
    <citation type="journal article" date="2013" name="Genome Announc.">
        <title>Complete Genome Sequence of Burkholderia sp. Strain RPE64, Bacterial Symbiont of the Bean Bug Riptortus pedestris.</title>
        <authorList>
            <person name="Shibata T.F."/>
            <person name="Maeda T."/>
            <person name="Nikoh N."/>
            <person name="Yamaguchi K."/>
            <person name="Oshima K."/>
            <person name="Hattori M."/>
            <person name="Nishiyama T."/>
            <person name="Hasebe M."/>
            <person name="Fukatsu T."/>
            <person name="Kikuchi Y."/>
            <person name="Shigenobu S."/>
        </authorList>
    </citation>
    <scope>NUCLEOTIDE SEQUENCE [LARGE SCALE GENOMIC DNA]</scope>
</reference>
<keyword evidence="3" id="KW-1185">Reference proteome</keyword>
<dbReference type="EMBL" id="AP013058">
    <property type="protein sequence ID" value="BAN21774.1"/>
    <property type="molecule type" value="Genomic_DNA"/>
</dbReference>
<accession>R4WER9</accession>
<sequence length="50" mass="5375">MIHKTTPAAGRLEFCCKAIQDYPRTGDFVQKLPGSAGKSKKNGPLAASQR</sequence>
<dbReference type="Proteomes" id="UP000013966">
    <property type="component" value="Chromosome 1"/>
</dbReference>
<evidence type="ECO:0000313" key="2">
    <source>
        <dbReference type="EMBL" id="BAN21774.1"/>
    </source>
</evidence>
<organism evidence="2 3">
    <name type="scientific">Caballeronia insecticola</name>
    <dbReference type="NCBI Taxonomy" id="758793"/>
    <lineage>
        <taxon>Bacteria</taxon>
        <taxon>Pseudomonadati</taxon>
        <taxon>Pseudomonadota</taxon>
        <taxon>Betaproteobacteria</taxon>
        <taxon>Burkholderiales</taxon>
        <taxon>Burkholderiaceae</taxon>
        <taxon>Caballeronia</taxon>
    </lineage>
</organism>
<dbReference type="AlphaFoldDB" id="R4WER9"/>
<dbReference type="HOGENOM" id="CLU_3115444_0_0_4"/>